<evidence type="ECO:0000256" key="4">
    <source>
        <dbReference type="PROSITE-ProRule" id="PRU00236"/>
    </source>
</evidence>
<evidence type="ECO:0000313" key="6">
    <source>
        <dbReference type="EMBL" id="QDS75762.1"/>
    </source>
</evidence>
<keyword evidence="4" id="KW-0862">Zinc</keyword>
<dbReference type="InterPro" id="IPR026591">
    <property type="entry name" value="Sirtuin_cat_small_dom_sf"/>
</dbReference>
<dbReference type="PANTHER" id="PTHR11085:SF10">
    <property type="entry name" value="NAD-DEPENDENT PROTEIN DEACYLASE SIRTUIN-5, MITOCHONDRIAL-RELATED"/>
    <property type="match status" value="1"/>
</dbReference>
<dbReference type="AlphaFoldDB" id="A0A517LJE2"/>
<dbReference type="InterPro" id="IPR029035">
    <property type="entry name" value="DHS-like_NAD/FAD-binding_dom"/>
</dbReference>
<dbReference type="InterPro" id="IPR026590">
    <property type="entry name" value="Ssirtuin_cat_dom"/>
</dbReference>
<dbReference type="Gene3D" id="3.30.1600.10">
    <property type="entry name" value="SIR2/SIRT2 'Small Domain"/>
    <property type="match status" value="1"/>
</dbReference>
<feature type="active site" description="Proton acceptor" evidence="4">
    <location>
        <position position="158"/>
    </location>
</feature>
<feature type="domain" description="Deacetylase sirtuin-type" evidence="5">
    <location>
        <begin position="35"/>
        <end position="321"/>
    </location>
</feature>
<feature type="binding site" evidence="4">
    <location>
        <position position="166"/>
    </location>
    <ligand>
        <name>Zn(2+)</name>
        <dbReference type="ChEBI" id="CHEBI:29105"/>
    </ligand>
</feature>
<accession>A0A517LJE2</accession>
<dbReference type="Gene3D" id="3.40.50.1220">
    <property type="entry name" value="TPP-binding domain"/>
    <property type="match status" value="1"/>
</dbReference>
<organism evidence="6 7">
    <name type="scientific">Venturia effusa</name>
    <dbReference type="NCBI Taxonomy" id="50376"/>
    <lineage>
        <taxon>Eukaryota</taxon>
        <taxon>Fungi</taxon>
        <taxon>Dikarya</taxon>
        <taxon>Ascomycota</taxon>
        <taxon>Pezizomycotina</taxon>
        <taxon>Dothideomycetes</taxon>
        <taxon>Pleosporomycetidae</taxon>
        <taxon>Venturiales</taxon>
        <taxon>Venturiaceae</taxon>
        <taxon>Venturia</taxon>
    </lineage>
</organism>
<evidence type="ECO:0000259" key="5">
    <source>
        <dbReference type="PROSITE" id="PS50305"/>
    </source>
</evidence>
<dbReference type="InterPro" id="IPR003000">
    <property type="entry name" value="Sirtuin"/>
</dbReference>
<proteinExistence type="inferred from homology"/>
<dbReference type="GO" id="GO:0070403">
    <property type="term" value="F:NAD+ binding"/>
    <property type="evidence" value="ECO:0007669"/>
    <property type="project" value="InterPro"/>
</dbReference>
<feature type="binding site" evidence="4">
    <location>
        <position position="171"/>
    </location>
    <ligand>
        <name>Zn(2+)</name>
        <dbReference type="ChEBI" id="CHEBI:29105"/>
    </ligand>
</feature>
<dbReference type="Pfam" id="PF02146">
    <property type="entry name" value="SIR2"/>
    <property type="match status" value="1"/>
</dbReference>
<sequence>MTSLITMPVNRDGTDESGEIKQELRIQTGAMLSLPPISRDDLASFRACLISSSRILLFLGAGLSAPSGIPTFRGSNTSWRGLSPRDISSPYFLKENPVLFWHHFNHRRSMAVKAKPNAGHFALAELASRWGSECLAINQNIDRLSQRAGHVDGIVNIHGSLFETECSNPDCDHAEVKYDTDPIVAGLAVPDGVDISDPRIPLPPTTEAQLPRCPICHSIMRPSVVLFAEQLYQNAVDEIEEWLEEDSVDLVLVVGTNASVHPAVGYLEQAIESGAKIAIVNIAPADYMNTKPAKKEILRLKGPESTLKAPSITKTNIDRKDVSAAEVPDPREVKATIAKTQYSKPLPKILTLPPEILQKILLQTFPLKPRKPLLLRAPALFRGMHASSARFEHFASVRIDHTNEFYKDDHKKVFAWADGLKVAFAGWGDASEGMEDNVEFVGESFIEELVKWKRERVDVVEEWIEGVRKVIQRG</sequence>
<dbReference type="Proteomes" id="UP000316270">
    <property type="component" value="Chromosome 13"/>
</dbReference>
<keyword evidence="2" id="KW-0808">Transferase</keyword>
<feature type="binding site" evidence="4">
    <location>
        <position position="213"/>
    </location>
    <ligand>
        <name>Zn(2+)</name>
        <dbReference type="ChEBI" id="CHEBI:29105"/>
    </ligand>
</feature>
<comment type="similarity">
    <text evidence="1">Belongs to the sirtuin family. Class I subfamily.</text>
</comment>
<evidence type="ECO:0000313" key="7">
    <source>
        <dbReference type="Proteomes" id="UP000316270"/>
    </source>
</evidence>
<reference evidence="6 7" key="1">
    <citation type="submission" date="2019-07" db="EMBL/GenBank/DDBJ databases">
        <title>Finished genome of Venturia effusa.</title>
        <authorList>
            <person name="Young C.A."/>
            <person name="Cox M.P."/>
            <person name="Ganley A.R.D."/>
            <person name="David W.J."/>
        </authorList>
    </citation>
    <scope>NUCLEOTIDE SEQUENCE [LARGE SCALE GENOMIC DNA]</scope>
    <source>
        <strain evidence="7">albino</strain>
    </source>
</reference>
<dbReference type="PANTHER" id="PTHR11085">
    <property type="entry name" value="NAD-DEPENDENT PROTEIN DEACYLASE SIRTUIN-5, MITOCHONDRIAL-RELATED"/>
    <property type="match status" value="1"/>
</dbReference>
<dbReference type="GO" id="GO:0046872">
    <property type="term" value="F:metal ion binding"/>
    <property type="evidence" value="ECO:0007669"/>
    <property type="project" value="UniProtKB-KW"/>
</dbReference>
<evidence type="ECO:0000256" key="2">
    <source>
        <dbReference type="ARBA" id="ARBA00022679"/>
    </source>
</evidence>
<dbReference type="OrthoDB" id="424302at2759"/>
<dbReference type="STRING" id="50376.A0A517LJE2"/>
<keyword evidence="7" id="KW-1185">Reference proteome</keyword>
<dbReference type="PROSITE" id="PS50305">
    <property type="entry name" value="SIRTUIN"/>
    <property type="match status" value="1"/>
</dbReference>
<evidence type="ECO:0000256" key="1">
    <source>
        <dbReference type="ARBA" id="ARBA00006924"/>
    </source>
</evidence>
<keyword evidence="4" id="KW-0479">Metal-binding</keyword>
<feature type="binding site" evidence="4">
    <location>
        <position position="216"/>
    </location>
    <ligand>
        <name>Zn(2+)</name>
        <dbReference type="ChEBI" id="CHEBI:29105"/>
    </ligand>
</feature>
<keyword evidence="3" id="KW-0520">NAD</keyword>
<dbReference type="GO" id="GO:0005634">
    <property type="term" value="C:nucleus"/>
    <property type="evidence" value="ECO:0007669"/>
    <property type="project" value="TreeGrafter"/>
</dbReference>
<dbReference type="InterPro" id="IPR050134">
    <property type="entry name" value="NAD-dep_sirtuin_deacylases"/>
</dbReference>
<name>A0A517LJE2_9PEZI</name>
<gene>
    <name evidence="6" type="ORF">FKW77_008656</name>
</gene>
<dbReference type="EMBL" id="CP042197">
    <property type="protein sequence ID" value="QDS75762.1"/>
    <property type="molecule type" value="Genomic_DNA"/>
</dbReference>
<protein>
    <recommendedName>
        <fullName evidence="5">Deacetylase sirtuin-type domain-containing protein</fullName>
    </recommendedName>
</protein>
<evidence type="ECO:0000256" key="3">
    <source>
        <dbReference type="ARBA" id="ARBA00023027"/>
    </source>
</evidence>
<dbReference type="SUPFAM" id="SSF52467">
    <property type="entry name" value="DHS-like NAD/FAD-binding domain"/>
    <property type="match status" value="1"/>
</dbReference>
<dbReference type="GO" id="GO:0017136">
    <property type="term" value="F:histone deacetylase activity, NAD-dependent"/>
    <property type="evidence" value="ECO:0007669"/>
    <property type="project" value="TreeGrafter"/>
</dbReference>